<reference evidence="1" key="1">
    <citation type="submission" date="2019-11" db="EMBL/GenBank/DDBJ databases">
        <title>Nori genome reveals adaptations in red seaweeds to the harsh intertidal environment.</title>
        <authorList>
            <person name="Wang D."/>
            <person name="Mao Y."/>
        </authorList>
    </citation>
    <scope>NUCLEOTIDE SEQUENCE</scope>
    <source>
        <tissue evidence="1">Gametophyte</tissue>
    </source>
</reference>
<evidence type="ECO:0000313" key="1">
    <source>
        <dbReference type="EMBL" id="KAK1869290.1"/>
    </source>
</evidence>
<proteinExistence type="predicted"/>
<dbReference type="Proteomes" id="UP000798662">
    <property type="component" value="Chromosome 3"/>
</dbReference>
<comment type="caution">
    <text evidence="1">The sequence shown here is derived from an EMBL/GenBank/DDBJ whole genome shotgun (WGS) entry which is preliminary data.</text>
</comment>
<sequence length="360" mass="38179">MSVYERKSGRPWSRPAVTIGGMPHWRLGGEYPAVVYVRGDGGPGVSLELLTVTVATGVVAALARPPSTLLSPSRAVGGELAALHPVYPTAYLTYWEVAYPSRDGRRYVWWSDNDVNADRKGVVGLDLGTAPPTVLGVLTTWPSTRGPVLAARITPGGGAVLVQFEFAGVYVYDAALSVGQRVMATRLLKDDAADVMVASGSGHDTLEAINDDQAAEDGGWVVAVDLVTLDKYALFPVPRDDGTRDGRPRVAVTGQAYDRPGWVVLSADQCDAGAAGDWLCGKVVAMEVATRQVVPLATTYPCAGGAYGRRRQLPAAAATPNLDLSRVYFTIAGRGRCQGYMELYELTTAGRLVTIAHVSS</sequence>
<dbReference type="EMBL" id="CM020620">
    <property type="protein sequence ID" value="KAK1869290.1"/>
    <property type="molecule type" value="Genomic_DNA"/>
</dbReference>
<accession>A0ACC3CGR8</accession>
<protein>
    <submittedName>
        <fullName evidence="1">Uncharacterized protein</fullName>
    </submittedName>
</protein>
<evidence type="ECO:0000313" key="2">
    <source>
        <dbReference type="Proteomes" id="UP000798662"/>
    </source>
</evidence>
<keyword evidence="2" id="KW-1185">Reference proteome</keyword>
<gene>
    <name evidence="1" type="ORF">I4F81_011768</name>
</gene>
<organism evidence="1 2">
    <name type="scientific">Pyropia yezoensis</name>
    <name type="common">Susabi-nori</name>
    <name type="synonym">Porphyra yezoensis</name>
    <dbReference type="NCBI Taxonomy" id="2788"/>
    <lineage>
        <taxon>Eukaryota</taxon>
        <taxon>Rhodophyta</taxon>
        <taxon>Bangiophyceae</taxon>
        <taxon>Bangiales</taxon>
        <taxon>Bangiaceae</taxon>
        <taxon>Pyropia</taxon>
    </lineage>
</organism>
<name>A0ACC3CGR8_PYRYE</name>